<accession>A0ABR1GDP2</accession>
<evidence type="ECO:0000256" key="2">
    <source>
        <dbReference type="ARBA" id="ARBA00022676"/>
    </source>
</evidence>
<dbReference type="SUPFAM" id="SSF48452">
    <property type="entry name" value="TPR-like"/>
    <property type="match status" value="1"/>
</dbReference>
<gene>
    <name evidence="6" type="ORF">SO694_0000909</name>
</gene>
<evidence type="ECO:0000313" key="7">
    <source>
        <dbReference type="Proteomes" id="UP001363151"/>
    </source>
</evidence>
<dbReference type="InterPro" id="IPR019734">
    <property type="entry name" value="TPR_rpt"/>
</dbReference>
<organism evidence="6 7">
    <name type="scientific">Aureococcus anophagefferens</name>
    <name type="common">Harmful bloom alga</name>
    <dbReference type="NCBI Taxonomy" id="44056"/>
    <lineage>
        <taxon>Eukaryota</taxon>
        <taxon>Sar</taxon>
        <taxon>Stramenopiles</taxon>
        <taxon>Ochrophyta</taxon>
        <taxon>Pelagophyceae</taxon>
        <taxon>Pelagomonadales</taxon>
        <taxon>Pelagomonadaceae</taxon>
        <taxon>Aureococcus</taxon>
    </lineage>
</organism>
<reference evidence="6 7" key="1">
    <citation type="submission" date="2024-03" db="EMBL/GenBank/DDBJ databases">
        <title>Aureococcus anophagefferens CCMP1851 and Kratosvirus quantuckense: Draft genome of a second virus-susceptible host strain in the model system.</title>
        <authorList>
            <person name="Chase E."/>
            <person name="Truchon A.R."/>
            <person name="Schepens W."/>
            <person name="Wilhelm S.W."/>
        </authorList>
    </citation>
    <scope>NUCLEOTIDE SEQUENCE [LARGE SCALE GENOMIC DNA]</scope>
    <source>
        <strain evidence="6 7">CCMP1851</strain>
    </source>
</reference>
<feature type="region of interest" description="Disordered" evidence="5">
    <location>
        <begin position="301"/>
        <end position="348"/>
    </location>
</feature>
<dbReference type="SMART" id="SM00028">
    <property type="entry name" value="TPR"/>
    <property type="match status" value="3"/>
</dbReference>
<feature type="region of interest" description="Disordered" evidence="5">
    <location>
        <begin position="1"/>
        <end position="21"/>
    </location>
</feature>
<dbReference type="Pfam" id="PF13181">
    <property type="entry name" value="TPR_8"/>
    <property type="match status" value="1"/>
</dbReference>
<keyword evidence="4" id="KW-0802">TPR repeat</keyword>
<evidence type="ECO:0000313" key="6">
    <source>
        <dbReference type="EMBL" id="KAK7254214.1"/>
    </source>
</evidence>
<dbReference type="InterPro" id="IPR011990">
    <property type="entry name" value="TPR-like_helical_dom_sf"/>
</dbReference>
<dbReference type="Proteomes" id="UP001363151">
    <property type="component" value="Unassembled WGS sequence"/>
</dbReference>
<evidence type="ECO:0000256" key="5">
    <source>
        <dbReference type="SAM" id="MobiDB-lite"/>
    </source>
</evidence>
<dbReference type="InterPro" id="IPR051939">
    <property type="entry name" value="Glycosyltr_41/O-GlcNAc_trsf"/>
</dbReference>
<proteinExistence type="predicted"/>
<dbReference type="PANTHER" id="PTHR44835:SF1">
    <property type="entry name" value="PROTEIN O-GLCNAC TRANSFERASE"/>
    <property type="match status" value="1"/>
</dbReference>
<dbReference type="PANTHER" id="PTHR44835">
    <property type="entry name" value="UDP-N-ACETYLGLUCOSAMINE--PEPTIDE N-ACETYLGLUCOSAMINYLTRANSFERASE SPINDLY-RELATED"/>
    <property type="match status" value="1"/>
</dbReference>
<evidence type="ECO:0000256" key="3">
    <source>
        <dbReference type="ARBA" id="ARBA00022679"/>
    </source>
</evidence>
<evidence type="ECO:0000256" key="1">
    <source>
        <dbReference type="ARBA" id="ARBA00004922"/>
    </source>
</evidence>
<comment type="caution">
    <text evidence="6">The sequence shown here is derived from an EMBL/GenBank/DDBJ whole genome shotgun (WGS) entry which is preliminary data.</text>
</comment>
<evidence type="ECO:0000256" key="4">
    <source>
        <dbReference type="PROSITE-ProRule" id="PRU00339"/>
    </source>
</evidence>
<keyword evidence="3" id="KW-0808">Transferase</keyword>
<dbReference type="Gene3D" id="1.25.40.10">
    <property type="entry name" value="Tetratricopeptide repeat domain"/>
    <property type="match status" value="1"/>
</dbReference>
<protein>
    <submittedName>
        <fullName evidence="6">Uncharacterized protein</fullName>
    </submittedName>
</protein>
<feature type="repeat" description="TPR" evidence="4">
    <location>
        <begin position="195"/>
        <end position="228"/>
    </location>
</feature>
<keyword evidence="7" id="KW-1185">Reference proteome</keyword>
<name>A0ABR1GDP2_AURAN</name>
<dbReference type="EMBL" id="JBBJCI010000031">
    <property type="protein sequence ID" value="KAK7254214.1"/>
    <property type="molecule type" value="Genomic_DNA"/>
</dbReference>
<dbReference type="PROSITE" id="PS50005">
    <property type="entry name" value="TPR"/>
    <property type="match status" value="1"/>
</dbReference>
<keyword evidence="2" id="KW-0328">Glycosyltransferase</keyword>
<sequence length="348" mass="38238">MAALAEAAPPPPQPAVVGPALGPELPDDLEGLVVEDVTAFDDDDDELFDMASLRRLLDDPKRTNAVLRKYRVPAPLDPCASRLSAATFHYLCAQRCSATEGERSLVLYERALRDARAAAARAPPGASGAHNLLGAVCDRLGLGGEALEAYKRAAKEDPKDCHAHFNVGAAHQKRGELVLAEHAYIRATQAWTKYALAYYNLANVLQKKGESLRAVEAYKDCVAADPTFEKAHAALAFFHEKNGDKVRAHRHKVAAQTKGEAARRAQQPVATGAGKHCADYSRFDKVVDSSDDEFERKVGYEPPTRINWPTEPKYLPGQEPEEVKDKRLPWCKNDPGNKDGRRYSKRGF</sequence>
<comment type="pathway">
    <text evidence="1">Protein modification; protein glycosylation.</text>
</comment>